<dbReference type="NCBIfam" id="NF033711">
    <property type="entry name" value="T9SS_PorQ"/>
    <property type="match status" value="1"/>
</dbReference>
<organism evidence="1 2">
    <name type="scientific">Rhabdobacter roseus</name>
    <dbReference type="NCBI Taxonomy" id="1655419"/>
    <lineage>
        <taxon>Bacteria</taxon>
        <taxon>Pseudomonadati</taxon>
        <taxon>Bacteroidota</taxon>
        <taxon>Cytophagia</taxon>
        <taxon>Cytophagales</taxon>
        <taxon>Cytophagaceae</taxon>
        <taxon>Rhabdobacter</taxon>
    </lineage>
</organism>
<accession>A0A840U1I4</accession>
<evidence type="ECO:0000313" key="1">
    <source>
        <dbReference type="EMBL" id="MBB5285990.1"/>
    </source>
</evidence>
<reference evidence="1 2" key="1">
    <citation type="submission" date="2020-08" db="EMBL/GenBank/DDBJ databases">
        <title>Genomic Encyclopedia of Type Strains, Phase IV (KMG-IV): sequencing the most valuable type-strain genomes for metagenomic binning, comparative biology and taxonomic classification.</title>
        <authorList>
            <person name="Goeker M."/>
        </authorList>
    </citation>
    <scope>NUCLEOTIDE SEQUENCE [LARGE SCALE GENOMIC DNA]</scope>
    <source>
        <strain evidence="1 2">DSM 105074</strain>
    </source>
</reference>
<protein>
    <recommendedName>
        <fullName evidence="3">Type IX secretion system protein PorQ</fullName>
    </recommendedName>
</protein>
<comment type="caution">
    <text evidence="1">The sequence shown here is derived from an EMBL/GenBank/DDBJ whole genome shotgun (WGS) entry which is preliminary data.</text>
</comment>
<dbReference type="EMBL" id="JACHGF010000007">
    <property type="protein sequence ID" value="MBB5285990.1"/>
    <property type="molecule type" value="Genomic_DNA"/>
</dbReference>
<evidence type="ECO:0008006" key="3">
    <source>
        <dbReference type="Google" id="ProtNLM"/>
    </source>
</evidence>
<sequence>MGRYIFVLLLLALGVLGGSAWAQPTGGRAALPALILPSQARSTALGTYHFTLPGSEAALFLQSPALLDTTKHQSASLSLMPYLADTRLLTAAYAQSPKQGASTWAAGVQYFHYGTFVQTDPAGNVTGEFRAADYALSAGYGHTVGNITLGGTLKWVGSGVESYQLWGLAVDWGAVFKHPRQDLTAGLVVKNAGFLRANYGGGEVPPLPLDVRLGLTFKPTYMPIRFSATAHHLHRFDMVYNDPALFYDFDANGNRLPRKVPLPEKLLRHLAVGAEALIHPQFRLMVGYDHLRRQELRLQNAGGLAGISFGGWLKISRFEIGYGRAQYTAGLGSSTLSLHADLK</sequence>
<dbReference type="RefSeq" id="WP_184176663.1">
    <property type="nucleotide sequence ID" value="NZ_JACHGF010000007.1"/>
</dbReference>
<gene>
    <name evidence="1" type="ORF">HNQ92_004150</name>
</gene>
<name>A0A840U1I4_9BACT</name>
<dbReference type="Proteomes" id="UP000557307">
    <property type="component" value="Unassembled WGS sequence"/>
</dbReference>
<evidence type="ECO:0000313" key="2">
    <source>
        <dbReference type="Proteomes" id="UP000557307"/>
    </source>
</evidence>
<keyword evidence="2" id="KW-1185">Reference proteome</keyword>
<proteinExistence type="predicted"/>
<dbReference type="AlphaFoldDB" id="A0A840U1I4"/>
<dbReference type="NCBIfam" id="NF033709">
    <property type="entry name" value="PorV_fam"/>
    <property type="match status" value="1"/>
</dbReference>